<dbReference type="AlphaFoldDB" id="A0A2V1D7J5"/>
<dbReference type="Proteomes" id="UP000244855">
    <property type="component" value="Unassembled WGS sequence"/>
</dbReference>
<sequence>MTWHDKRGWLGEWLFNADDEVAQYAMKSSESWTKPPSKWNIVPEHIERPLKKLYGDLILEVFVPIKTELEQYLKSKDDKAEIDGPKKESLKSIVENCLAKAQSIKKEWDEVMPKDKLAVPITPDEQKWKQEGYHTHRTLFHYALGQVLDKALEVEKATQLTFENKMDDSEIWEKGRNYSGFELPS</sequence>
<accession>A0A2V1D7J5</accession>
<evidence type="ECO:0000313" key="2">
    <source>
        <dbReference type="Proteomes" id="UP000244855"/>
    </source>
</evidence>
<reference evidence="1 2" key="1">
    <citation type="journal article" date="2018" name="Sci. Rep.">
        <title>Comparative genomics provides insights into the lifestyle and reveals functional heterogeneity of dark septate endophytic fungi.</title>
        <authorList>
            <person name="Knapp D.G."/>
            <person name="Nemeth J.B."/>
            <person name="Barry K."/>
            <person name="Hainaut M."/>
            <person name="Henrissat B."/>
            <person name="Johnson J."/>
            <person name="Kuo A."/>
            <person name="Lim J.H.P."/>
            <person name="Lipzen A."/>
            <person name="Nolan M."/>
            <person name="Ohm R.A."/>
            <person name="Tamas L."/>
            <person name="Grigoriev I.V."/>
            <person name="Spatafora J.W."/>
            <person name="Nagy L.G."/>
            <person name="Kovacs G.M."/>
        </authorList>
    </citation>
    <scope>NUCLEOTIDE SEQUENCE [LARGE SCALE GENOMIC DNA]</scope>
    <source>
        <strain evidence="1 2">DSE2036</strain>
    </source>
</reference>
<protein>
    <submittedName>
        <fullName evidence="1">Uncharacterized protein</fullName>
    </submittedName>
</protein>
<keyword evidence="2" id="KW-1185">Reference proteome</keyword>
<evidence type="ECO:0000313" key="1">
    <source>
        <dbReference type="EMBL" id="PVH94097.1"/>
    </source>
</evidence>
<gene>
    <name evidence="1" type="ORF">DM02DRAFT_661355</name>
</gene>
<name>A0A2V1D7J5_9PLEO</name>
<proteinExistence type="predicted"/>
<dbReference type="EMBL" id="KZ805551">
    <property type="protein sequence ID" value="PVH94097.1"/>
    <property type="molecule type" value="Genomic_DNA"/>
</dbReference>
<organism evidence="1 2">
    <name type="scientific">Periconia macrospinosa</name>
    <dbReference type="NCBI Taxonomy" id="97972"/>
    <lineage>
        <taxon>Eukaryota</taxon>
        <taxon>Fungi</taxon>
        <taxon>Dikarya</taxon>
        <taxon>Ascomycota</taxon>
        <taxon>Pezizomycotina</taxon>
        <taxon>Dothideomycetes</taxon>
        <taxon>Pleosporomycetidae</taxon>
        <taxon>Pleosporales</taxon>
        <taxon>Massarineae</taxon>
        <taxon>Periconiaceae</taxon>
        <taxon>Periconia</taxon>
    </lineage>
</organism>